<keyword evidence="1" id="KW-0472">Membrane</keyword>
<gene>
    <name evidence="2" type="ORF">SAMN05444411_10374</name>
</gene>
<dbReference type="STRING" id="762486.SAMN05444411_10374"/>
<reference evidence="2 3" key="1">
    <citation type="submission" date="2016-10" db="EMBL/GenBank/DDBJ databases">
        <authorList>
            <person name="de Groot N.N."/>
        </authorList>
    </citation>
    <scope>NUCLEOTIDE SEQUENCE [LARGE SCALE GENOMIC DNA]</scope>
    <source>
        <strain evidence="2 3">DSM 24956</strain>
    </source>
</reference>
<dbReference type="RefSeq" id="WP_090122136.1">
    <property type="nucleotide sequence ID" value="NZ_FNNJ01000003.1"/>
</dbReference>
<keyword evidence="1" id="KW-1133">Transmembrane helix</keyword>
<evidence type="ECO:0000313" key="3">
    <source>
        <dbReference type="Proteomes" id="UP000199595"/>
    </source>
</evidence>
<evidence type="ECO:0008006" key="4">
    <source>
        <dbReference type="Google" id="ProtNLM"/>
    </source>
</evidence>
<evidence type="ECO:0000313" key="2">
    <source>
        <dbReference type="EMBL" id="SDX09224.1"/>
    </source>
</evidence>
<keyword evidence="3" id="KW-1185">Reference proteome</keyword>
<name>A0A1H2YX72_9FLAO</name>
<dbReference type="AlphaFoldDB" id="A0A1H2YX72"/>
<feature type="transmembrane region" description="Helical" evidence="1">
    <location>
        <begin position="30"/>
        <end position="47"/>
    </location>
</feature>
<accession>A0A1H2YX72</accession>
<feature type="transmembrane region" description="Helical" evidence="1">
    <location>
        <begin position="6"/>
        <end position="23"/>
    </location>
</feature>
<organism evidence="2 3">
    <name type="scientific">Lutibacter oricola</name>
    <dbReference type="NCBI Taxonomy" id="762486"/>
    <lineage>
        <taxon>Bacteria</taxon>
        <taxon>Pseudomonadati</taxon>
        <taxon>Bacteroidota</taxon>
        <taxon>Flavobacteriia</taxon>
        <taxon>Flavobacteriales</taxon>
        <taxon>Flavobacteriaceae</taxon>
        <taxon>Lutibacter</taxon>
    </lineage>
</organism>
<keyword evidence="1" id="KW-0812">Transmembrane</keyword>
<feature type="transmembrane region" description="Helical" evidence="1">
    <location>
        <begin position="53"/>
        <end position="72"/>
    </location>
</feature>
<evidence type="ECO:0000256" key="1">
    <source>
        <dbReference type="SAM" id="Phobius"/>
    </source>
</evidence>
<dbReference type="Proteomes" id="UP000199595">
    <property type="component" value="Unassembled WGS sequence"/>
</dbReference>
<dbReference type="EMBL" id="FNNJ01000003">
    <property type="protein sequence ID" value="SDX09224.1"/>
    <property type="molecule type" value="Genomic_DNA"/>
</dbReference>
<sequence>MIFGITYTEWVGYLASLALIISFTMKNVKTLRIINSIGAVLFVLYGFMLNISYPIIITNVFILFANIYYLFLKKN</sequence>
<protein>
    <recommendedName>
        <fullName evidence="4">Inner membrane protein</fullName>
    </recommendedName>
</protein>
<proteinExistence type="predicted"/>
<dbReference type="OrthoDB" id="677174at2"/>